<dbReference type="AlphaFoldDB" id="A0A1G7Q1T5"/>
<organism evidence="1 2">
    <name type="scientific">Dyadobacter soli</name>
    <dbReference type="NCBI Taxonomy" id="659014"/>
    <lineage>
        <taxon>Bacteria</taxon>
        <taxon>Pseudomonadati</taxon>
        <taxon>Bacteroidota</taxon>
        <taxon>Cytophagia</taxon>
        <taxon>Cytophagales</taxon>
        <taxon>Spirosomataceae</taxon>
        <taxon>Dyadobacter</taxon>
    </lineage>
</organism>
<evidence type="ECO:0000313" key="2">
    <source>
        <dbReference type="Proteomes" id="UP000198748"/>
    </source>
</evidence>
<dbReference type="Proteomes" id="UP000198748">
    <property type="component" value="Unassembled WGS sequence"/>
</dbReference>
<dbReference type="EMBL" id="FNAN01000013">
    <property type="protein sequence ID" value="SDF91869.1"/>
    <property type="molecule type" value="Genomic_DNA"/>
</dbReference>
<keyword evidence="2" id="KW-1185">Reference proteome</keyword>
<protein>
    <submittedName>
        <fullName evidence="1">Uncharacterized protein</fullName>
    </submittedName>
</protein>
<reference evidence="2" key="1">
    <citation type="submission" date="2016-10" db="EMBL/GenBank/DDBJ databases">
        <authorList>
            <person name="Varghese N."/>
            <person name="Submissions S."/>
        </authorList>
    </citation>
    <scope>NUCLEOTIDE SEQUENCE [LARGE SCALE GENOMIC DNA]</scope>
    <source>
        <strain evidence="2">DSM 25329</strain>
    </source>
</reference>
<sequence>MRGKCTGKFIAFPRMCQLPATDGTFSTTDYTLPAISAPASASSKISQLGCI</sequence>
<evidence type="ECO:0000313" key="1">
    <source>
        <dbReference type="EMBL" id="SDF91869.1"/>
    </source>
</evidence>
<accession>A0A1G7Q1T5</accession>
<name>A0A1G7Q1T5_9BACT</name>
<gene>
    <name evidence="1" type="ORF">SAMN04487996_113190</name>
</gene>
<proteinExistence type="predicted"/>